<evidence type="ECO:0000313" key="2">
    <source>
        <dbReference type="Proteomes" id="UP000035068"/>
    </source>
</evidence>
<dbReference type="Proteomes" id="UP000035068">
    <property type="component" value="Unassembled WGS sequence"/>
</dbReference>
<dbReference type="RefSeq" id="WP_040100612.1">
    <property type="nucleotide sequence ID" value="NZ_JWJD01000007.1"/>
</dbReference>
<organism evidence="1 2">
    <name type="scientific">Geoalkalibacter ferrihydriticus DSM 17813</name>
    <dbReference type="NCBI Taxonomy" id="1121915"/>
    <lineage>
        <taxon>Bacteria</taxon>
        <taxon>Pseudomonadati</taxon>
        <taxon>Thermodesulfobacteriota</taxon>
        <taxon>Desulfuromonadia</taxon>
        <taxon>Desulfuromonadales</taxon>
        <taxon>Geoalkalibacteraceae</taxon>
        <taxon>Geoalkalibacter</taxon>
    </lineage>
</organism>
<dbReference type="EMBL" id="JWJD01000007">
    <property type="protein sequence ID" value="KIH75826.1"/>
    <property type="molecule type" value="Genomic_DNA"/>
</dbReference>
<dbReference type="AlphaFoldDB" id="A0A0C2HFX0"/>
<comment type="caution">
    <text evidence="1">The sequence shown here is derived from an EMBL/GenBank/DDBJ whole genome shotgun (WGS) entry which is preliminary data.</text>
</comment>
<reference evidence="1 2" key="1">
    <citation type="submission" date="2014-12" db="EMBL/GenBank/DDBJ databases">
        <title>Genomes of Geoalkalibacter ferrihydriticus and Geoalkalibacter subterraneus, two haloalkaliphilic metal-reducing members of the Geobacteraceae.</title>
        <authorList>
            <person name="Badalamenti J.P."/>
            <person name="Torres C.I."/>
            <person name="Krajmalnik-Brown R."/>
            <person name="Bond D.R."/>
        </authorList>
    </citation>
    <scope>NUCLEOTIDE SEQUENCE [LARGE SCALE GENOMIC DNA]</scope>
    <source>
        <strain evidence="1 2">DSM 17813</strain>
    </source>
</reference>
<name>A0A0C2HFX0_9BACT</name>
<protein>
    <submittedName>
        <fullName evidence="1">Uncharacterized protein</fullName>
    </submittedName>
</protein>
<accession>A0A0C2HFX0</accession>
<gene>
    <name evidence="1" type="ORF">GFER_14655</name>
</gene>
<evidence type="ECO:0000313" key="1">
    <source>
        <dbReference type="EMBL" id="KIH75826.1"/>
    </source>
</evidence>
<sequence length="278" mass="31598">MNLKEAPSARLLDPQGVPLCSLVEINRLAPVIKEELYRRLVPRRIFTDYAIDPGSLRCPDGQRAVTFICPEGLGLVRIEVRPRRRKRDCLFFVEVADTPYGQIELSLCLINDLDAPRYNVDVDELGRDNCFGTLRRNRGEELRAMSAGLAPNQVRRGLQMFSQFFEQFEKFVAALGISVIIAEPLSYDNAVRYEGYGFDYLSGKKLMLWINEEFQPGGLLFQRLNGESPFRRPGMEKTVRGRSWAIHDGILGRPWDGVKIYKTVGQHAGVNTFSQRLG</sequence>
<keyword evidence="2" id="KW-1185">Reference proteome</keyword>
<proteinExistence type="predicted"/>